<evidence type="ECO:0000313" key="3">
    <source>
        <dbReference type="Proteomes" id="UP001341840"/>
    </source>
</evidence>
<organism evidence="2 3">
    <name type="scientific">Stylosanthes scabra</name>
    <dbReference type="NCBI Taxonomy" id="79078"/>
    <lineage>
        <taxon>Eukaryota</taxon>
        <taxon>Viridiplantae</taxon>
        <taxon>Streptophyta</taxon>
        <taxon>Embryophyta</taxon>
        <taxon>Tracheophyta</taxon>
        <taxon>Spermatophyta</taxon>
        <taxon>Magnoliopsida</taxon>
        <taxon>eudicotyledons</taxon>
        <taxon>Gunneridae</taxon>
        <taxon>Pentapetalae</taxon>
        <taxon>rosids</taxon>
        <taxon>fabids</taxon>
        <taxon>Fabales</taxon>
        <taxon>Fabaceae</taxon>
        <taxon>Papilionoideae</taxon>
        <taxon>50 kb inversion clade</taxon>
        <taxon>dalbergioids sensu lato</taxon>
        <taxon>Dalbergieae</taxon>
        <taxon>Pterocarpus clade</taxon>
        <taxon>Stylosanthes</taxon>
    </lineage>
</organism>
<proteinExistence type="predicted"/>
<evidence type="ECO:0000256" key="1">
    <source>
        <dbReference type="SAM" id="MobiDB-lite"/>
    </source>
</evidence>
<feature type="region of interest" description="Disordered" evidence="1">
    <location>
        <begin position="66"/>
        <end position="87"/>
    </location>
</feature>
<dbReference type="Proteomes" id="UP001341840">
    <property type="component" value="Unassembled WGS sequence"/>
</dbReference>
<comment type="caution">
    <text evidence="2">The sequence shown here is derived from an EMBL/GenBank/DDBJ whole genome shotgun (WGS) entry which is preliminary data.</text>
</comment>
<sequence>MDQWLSTSQKHPAITSSSINMTNKISYEKEFQFLAQKKQILAALAAATSEEEINNSLQAIQAVPLGEDEEVQSSPTQYFQDSQDPYE</sequence>
<protein>
    <submittedName>
        <fullName evidence="2">Uncharacterized protein</fullName>
    </submittedName>
</protein>
<evidence type="ECO:0000313" key="2">
    <source>
        <dbReference type="EMBL" id="MED6129561.1"/>
    </source>
</evidence>
<accession>A0ABU6RZG9</accession>
<keyword evidence="3" id="KW-1185">Reference proteome</keyword>
<feature type="non-terminal residue" evidence="2">
    <location>
        <position position="87"/>
    </location>
</feature>
<dbReference type="EMBL" id="JASCZI010035627">
    <property type="protein sequence ID" value="MED6129561.1"/>
    <property type="molecule type" value="Genomic_DNA"/>
</dbReference>
<feature type="compositionally biased region" description="Polar residues" evidence="1">
    <location>
        <begin position="72"/>
        <end position="87"/>
    </location>
</feature>
<name>A0ABU6RZG9_9FABA</name>
<gene>
    <name evidence="2" type="ORF">PIB30_109115</name>
</gene>
<reference evidence="2 3" key="1">
    <citation type="journal article" date="2023" name="Plants (Basel)">
        <title>Bridging the Gap: Combining Genomics and Transcriptomics Approaches to Understand Stylosanthes scabra, an Orphan Legume from the Brazilian Caatinga.</title>
        <authorList>
            <person name="Ferreira-Neto J.R.C."/>
            <person name="da Silva M.D."/>
            <person name="Binneck E."/>
            <person name="de Melo N.F."/>
            <person name="da Silva R.H."/>
            <person name="de Melo A.L.T.M."/>
            <person name="Pandolfi V."/>
            <person name="Bustamante F.O."/>
            <person name="Brasileiro-Vidal A.C."/>
            <person name="Benko-Iseppon A.M."/>
        </authorList>
    </citation>
    <scope>NUCLEOTIDE SEQUENCE [LARGE SCALE GENOMIC DNA]</scope>
    <source>
        <tissue evidence="2">Leaves</tissue>
    </source>
</reference>